<gene>
    <name evidence="1" type="ORF">EZV61_00005</name>
</gene>
<comment type="caution">
    <text evidence="1">The sequence shown here is derived from an EMBL/GenBank/DDBJ whole genome shotgun (WGS) entry which is preliminary data.</text>
</comment>
<name>A0ABY2AN03_9GAMM</name>
<evidence type="ECO:0000313" key="1">
    <source>
        <dbReference type="EMBL" id="TCI04397.1"/>
    </source>
</evidence>
<proteinExistence type="predicted"/>
<dbReference type="EMBL" id="SJXE01000001">
    <property type="protein sequence ID" value="TCI04397.1"/>
    <property type="molecule type" value="Genomic_DNA"/>
</dbReference>
<reference evidence="1 2" key="1">
    <citation type="submission" date="2019-02" db="EMBL/GenBank/DDBJ databases">
        <title>Corallincola luteus sp. nov., a marine bacterium isolated from surface sediment of Bohai Sea in China.</title>
        <authorList>
            <person name="Ren Q."/>
        </authorList>
    </citation>
    <scope>NUCLEOTIDE SEQUENCE [LARGE SCALE GENOMIC DNA]</scope>
    <source>
        <strain evidence="1 2">DASS28</strain>
    </source>
</reference>
<protein>
    <submittedName>
        <fullName evidence="1">Uncharacterized protein</fullName>
    </submittedName>
</protein>
<dbReference type="Proteomes" id="UP000292554">
    <property type="component" value="Unassembled WGS sequence"/>
</dbReference>
<keyword evidence="2" id="KW-1185">Reference proteome</keyword>
<evidence type="ECO:0000313" key="2">
    <source>
        <dbReference type="Proteomes" id="UP000292554"/>
    </source>
</evidence>
<sequence>MKAEFVSTEGDYLQAELNIDGQTLYVMDEFGGDCLKPGQEIDVELMNSCADDLDWDAVFSANLEKRTALQHISGWSYFALGRVTSINPLMCDCGVVELEGPFSTNDTRCIGEYVGFRVTRLTAFET</sequence>
<accession>A0ABY2AN03</accession>
<dbReference type="RefSeq" id="WP_131413908.1">
    <property type="nucleotide sequence ID" value="NZ_SJXE01000001.1"/>
</dbReference>
<organism evidence="1 2">
    <name type="scientific">Corallincola luteus</name>
    <dbReference type="NCBI Taxonomy" id="1775177"/>
    <lineage>
        <taxon>Bacteria</taxon>
        <taxon>Pseudomonadati</taxon>
        <taxon>Pseudomonadota</taxon>
        <taxon>Gammaproteobacteria</taxon>
        <taxon>Alteromonadales</taxon>
        <taxon>Psychromonadaceae</taxon>
        <taxon>Corallincola</taxon>
    </lineage>
</organism>